<evidence type="ECO:0000313" key="4">
    <source>
        <dbReference type="EMBL" id="QGZ94868.1"/>
    </source>
</evidence>
<evidence type="ECO:0000313" key="5">
    <source>
        <dbReference type="Proteomes" id="UP000431269"/>
    </source>
</evidence>
<sequence length="202" mass="22373">MAPSWLSLVMRMDDSSSVPRPLRSVCVYCGSSESTKPEYHDLATRFGEALAARGLRLVYGGGSIGLMGRAAKAAHAAGGDVLGVMPRFLERREIVLDSVPHRMVDTMHERKMIMFEESDAFVVLPGGIGTLEEAVETLSWRRLDLHRKPVVFLSEDDFWAPFFTLMQHTIEAKLTPDSFHDAVAYARSIEECFAELGVPVTA</sequence>
<gene>
    <name evidence="4" type="primary">fas6</name>
    <name evidence="4" type="ORF">DSM104635_01700</name>
</gene>
<dbReference type="Pfam" id="PF03641">
    <property type="entry name" value="Lysine_decarbox"/>
    <property type="match status" value="1"/>
</dbReference>
<protein>
    <recommendedName>
        <fullName evidence="3">Cytokinin riboside 5'-monophosphate phosphoribohydrolase</fullName>
        <ecNumber evidence="3">3.2.2.n1</ecNumber>
    </recommendedName>
</protein>
<keyword evidence="3" id="KW-0203">Cytokinin biosynthesis</keyword>
<dbReference type="Gene3D" id="3.40.50.450">
    <property type="match status" value="1"/>
</dbReference>
<dbReference type="PANTHER" id="PTHR31223">
    <property type="entry name" value="LOG FAMILY PROTEIN YJL055W"/>
    <property type="match status" value="1"/>
</dbReference>
<dbReference type="NCBIfam" id="TIGR00730">
    <property type="entry name" value="Rossman fold protein, TIGR00730 family"/>
    <property type="match status" value="1"/>
</dbReference>
<dbReference type="InterPro" id="IPR005269">
    <property type="entry name" value="LOG"/>
</dbReference>
<comment type="similarity">
    <text evidence="2 3">Belongs to the LOG family.</text>
</comment>
<reference evidence="5" key="1">
    <citation type="submission" date="2019-12" db="EMBL/GenBank/DDBJ databases">
        <title>Complete genome of Terracaulis silvestris 0127_4.</title>
        <authorList>
            <person name="Vieira S."/>
            <person name="Riedel T."/>
            <person name="Sproer C."/>
            <person name="Pascual J."/>
            <person name="Boedeker C."/>
            <person name="Overmann J."/>
        </authorList>
    </citation>
    <scope>NUCLEOTIDE SEQUENCE [LARGE SCALE GENOMIC DNA]</scope>
    <source>
        <strain evidence="5">0127_4</strain>
    </source>
</reference>
<organism evidence="4 5">
    <name type="scientific">Terricaulis silvestris</name>
    <dbReference type="NCBI Taxonomy" id="2686094"/>
    <lineage>
        <taxon>Bacteria</taxon>
        <taxon>Pseudomonadati</taxon>
        <taxon>Pseudomonadota</taxon>
        <taxon>Alphaproteobacteria</taxon>
        <taxon>Caulobacterales</taxon>
        <taxon>Caulobacteraceae</taxon>
        <taxon>Terricaulis</taxon>
    </lineage>
</organism>
<dbReference type="AlphaFoldDB" id="A0A6I6MNE6"/>
<dbReference type="EC" id="3.2.2.n1" evidence="3"/>
<dbReference type="EMBL" id="CP047045">
    <property type="protein sequence ID" value="QGZ94868.1"/>
    <property type="molecule type" value="Genomic_DNA"/>
</dbReference>
<dbReference type="KEGG" id="tsv:DSM104635_01700"/>
<dbReference type="GO" id="GO:0009691">
    <property type="term" value="P:cytokinin biosynthetic process"/>
    <property type="evidence" value="ECO:0007669"/>
    <property type="project" value="UniProtKB-UniRule"/>
</dbReference>
<dbReference type="Proteomes" id="UP000431269">
    <property type="component" value="Chromosome"/>
</dbReference>
<evidence type="ECO:0000256" key="1">
    <source>
        <dbReference type="ARBA" id="ARBA00000274"/>
    </source>
</evidence>
<dbReference type="GO" id="GO:0008714">
    <property type="term" value="F:AMP nucleosidase activity"/>
    <property type="evidence" value="ECO:0007669"/>
    <property type="project" value="UniProtKB-EC"/>
</dbReference>
<evidence type="ECO:0000256" key="3">
    <source>
        <dbReference type="RuleBase" id="RU363015"/>
    </source>
</evidence>
<dbReference type="SUPFAM" id="SSF102405">
    <property type="entry name" value="MCP/YpsA-like"/>
    <property type="match status" value="1"/>
</dbReference>
<name>A0A6I6MNE6_9CAUL</name>
<proteinExistence type="inferred from homology"/>
<dbReference type="GO" id="GO:0005829">
    <property type="term" value="C:cytosol"/>
    <property type="evidence" value="ECO:0007669"/>
    <property type="project" value="TreeGrafter"/>
</dbReference>
<keyword evidence="3" id="KW-0378">Hydrolase</keyword>
<evidence type="ECO:0000256" key="2">
    <source>
        <dbReference type="ARBA" id="ARBA00006763"/>
    </source>
</evidence>
<keyword evidence="5" id="KW-1185">Reference proteome</keyword>
<comment type="catalytic activity">
    <reaction evidence="1">
        <text>AMP + H2O = D-ribose 5-phosphate + adenine</text>
        <dbReference type="Rhea" id="RHEA:20129"/>
        <dbReference type="ChEBI" id="CHEBI:15377"/>
        <dbReference type="ChEBI" id="CHEBI:16708"/>
        <dbReference type="ChEBI" id="CHEBI:78346"/>
        <dbReference type="ChEBI" id="CHEBI:456215"/>
        <dbReference type="EC" id="3.2.2.4"/>
    </reaction>
</comment>
<dbReference type="InterPro" id="IPR031100">
    <property type="entry name" value="LOG_fam"/>
</dbReference>
<accession>A0A6I6MNE6</accession>
<dbReference type="PANTHER" id="PTHR31223:SF70">
    <property type="entry name" value="LOG FAMILY PROTEIN YJL055W"/>
    <property type="match status" value="1"/>
</dbReference>